<dbReference type="EMBL" id="FRAJ01000005">
    <property type="protein sequence ID" value="SHJ88612.1"/>
    <property type="molecule type" value="Genomic_DNA"/>
</dbReference>
<organism evidence="1 2">
    <name type="scientific">Caminicella sporogenes DSM 14501</name>
    <dbReference type="NCBI Taxonomy" id="1121266"/>
    <lineage>
        <taxon>Bacteria</taxon>
        <taxon>Bacillati</taxon>
        <taxon>Bacillota</taxon>
        <taxon>Clostridia</taxon>
        <taxon>Peptostreptococcales</taxon>
        <taxon>Caminicellaceae</taxon>
        <taxon>Caminicella</taxon>
    </lineage>
</organism>
<protein>
    <submittedName>
        <fullName evidence="1">Uncharacterized protein</fullName>
    </submittedName>
</protein>
<accession>A0A1M6MZ10</accession>
<gene>
    <name evidence="1" type="ORF">SAMN02745883_00710</name>
</gene>
<keyword evidence="2" id="KW-1185">Reference proteome</keyword>
<evidence type="ECO:0000313" key="1">
    <source>
        <dbReference type="EMBL" id="SHJ88612.1"/>
    </source>
</evidence>
<dbReference type="RefSeq" id="WP_072966004.1">
    <property type="nucleotide sequence ID" value="NZ_FRAJ01000005.1"/>
</dbReference>
<evidence type="ECO:0000313" key="2">
    <source>
        <dbReference type="Proteomes" id="UP000184082"/>
    </source>
</evidence>
<name>A0A1M6MZ10_9FIRM</name>
<dbReference type="AlphaFoldDB" id="A0A1M6MZ10"/>
<dbReference type="STRING" id="1121266.SAMN02745883_00710"/>
<sequence>MFELCFFRTKTMRLNNPLKLTQEQINKLAELCFGSSWGDNRIEVVAWDESKTNYNFAIVKYDVKLDGREIERYHTQFLITDRGFKIVYRNPASNLKYANANPYTIEEMLTIKNYLKEVGILEESEG</sequence>
<dbReference type="Proteomes" id="UP000184082">
    <property type="component" value="Unassembled WGS sequence"/>
</dbReference>
<proteinExistence type="predicted"/>
<reference evidence="1 2" key="1">
    <citation type="submission" date="2016-11" db="EMBL/GenBank/DDBJ databases">
        <authorList>
            <person name="Jaros S."/>
            <person name="Januszkiewicz K."/>
            <person name="Wedrychowicz H."/>
        </authorList>
    </citation>
    <scope>NUCLEOTIDE SEQUENCE [LARGE SCALE GENOMIC DNA]</scope>
    <source>
        <strain evidence="1 2">DSM 14501</strain>
    </source>
</reference>